<dbReference type="RefSeq" id="WP_052473092.1">
    <property type="nucleotide sequence ID" value="NZ_AP012547.1"/>
</dbReference>
<dbReference type="Proteomes" id="UP000031637">
    <property type="component" value="Chromosome"/>
</dbReference>
<dbReference type="PANTHER" id="PTHR33755:SF7">
    <property type="entry name" value="TOXIN MODULE OF TOXIN-ANTITOXIN SYSTEM RELE_STBE FAMILY"/>
    <property type="match status" value="1"/>
</dbReference>
<dbReference type="Gene3D" id="3.30.2310.20">
    <property type="entry name" value="RelE-like"/>
    <property type="match status" value="1"/>
</dbReference>
<dbReference type="Pfam" id="PF05016">
    <property type="entry name" value="ParE_toxin"/>
    <property type="match status" value="1"/>
</dbReference>
<keyword evidence="4" id="KW-1185">Reference proteome</keyword>
<dbReference type="AlphaFoldDB" id="W0SC00"/>
<dbReference type="InterPro" id="IPR007712">
    <property type="entry name" value="RelE/ParE_toxin"/>
</dbReference>
<dbReference type="EMBL" id="AP012547">
    <property type="protein sequence ID" value="BAO28280.1"/>
    <property type="molecule type" value="Genomic_DNA"/>
</dbReference>
<evidence type="ECO:0000256" key="1">
    <source>
        <dbReference type="ARBA" id="ARBA00006226"/>
    </source>
</evidence>
<dbReference type="KEGG" id="shd:SUTH_00466"/>
<dbReference type="OrthoDB" id="9798046at2"/>
<name>W0SC00_9PROT</name>
<gene>
    <name evidence="3" type="ORF">SUTH_00466</name>
</gene>
<dbReference type="InterPro" id="IPR035093">
    <property type="entry name" value="RelE/ParE_toxin_dom_sf"/>
</dbReference>
<protein>
    <submittedName>
        <fullName evidence="3">RelE/StbE family addiction module toxin</fullName>
    </submittedName>
</protein>
<sequence length="100" mass="11218">MSSRNKPLDWSATAARELIDGLVHIAEDSPQGARLVKTRIDRAGRFLELNPRMGKPGVVAGTREYPAPKTRYTLIYEEGVNAIHILHCWHQSRQRVVGDA</sequence>
<proteinExistence type="inferred from homology"/>
<accession>W0SC00</accession>
<dbReference type="InterPro" id="IPR051803">
    <property type="entry name" value="TA_system_RelE-like_toxin"/>
</dbReference>
<keyword evidence="2" id="KW-1277">Toxin-antitoxin system</keyword>
<evidence type="ECO:0000313" key="3">
    <source>
        <dbReference type="EMBL" id="BAO28280.1"/>
    </source>
</evidence>
<evidence type="ECO:0000313" key="4">
    <source>
        <dbReference type="Proteomes" id="UP000031637"/>
    </source>
</evidence>
<comment type="similarity">
    <text evidence="1">Belongs to the RelE toxin family.</text>
</comment>
<dbReference type="STRING" id="1223802.SUTH_00466"/>
<evidence type="ECO:0000256" key="2">
    <source>
        <dbReference type="ARBA" id="ARBA00022649"/>
    </source>
</evidence>
<organism evidence="3 4">
    <name type="scientific">Sulfuritalea hydrogenivorans sk43H</name>
    <dbReference type="NCBI Taxonomy" id="1223802"/>
    <lineage>
        <taxon>Bacteria</taxon>
        <taxon>Pseudomonadati</taxon>
        <taxon>Pseudomonadota</taxon>
        <taxon>Betaproteobacteria</taxon>
        <taxon>Nitrosomonadales</taxon>
        <taxon>Sterolibacteriaceae</taxon>
        <taxon>Sulfuritalea</taxon>
    </lineage>
</organism>
<dbReference type="PANTHER" id="PTHR33755">
    <property type="entry name" value="TOXIN PARE1-RELATED"/>
    <property type="match status" value="1"/>
</dbReference>
<reference evidence="3 4" key="1">
    <citation type="journal article" date="2014" name="Syst. Appl. Microbiol.">
        <title>Complete genomes of freshwater sulfur oxidizers Sulfuricella denitrificans skB26 and Sulfuritalea hydrogenivorans sk43H: genetic insights into the sulfur oxidation pathway of betaproteobacteria.</title>
        <authorList>
            <person name="Watanabe T."/>
            <person name="Kojima H."/>
            <person name="Fukui M."/>
        </authorList>
    </citation>
    <scope>NUCLEOTIDE SEQUENCE [LARGE SCALE GENOMIC DNA]</scope>
    <source>
        <strain evidence="3">DSM22779</strain>
    </source>
</reference>
<dbReference type="HOGENOM" id="CLU_147162_11_1_4"/>